<reference evidence="9" key="1">
    <citation type="submission" date="2019-10" db="EMBL/GenBank/DDBJ databases">
        <authorList>
            <consortium name="DOE Joint Genome Institute"/>
            <person name="Kuo A."/>
            <person name="Miyauchi S."/>
            <person name="Kiss E."/>
            <person name="Drula E."/>
            <person name="Kohler A."/>
            <person name="Sanchez-Garcia M."/>
            <person name="Andreopoulos B."/>
            <person name="Barry K.W."/>
            <person name="Bonito G."/>
            <person name="Buee M."/>
            <person name="Carver A."/>
            <person name="Chen C."/>
            <person name="Cichocki N."/>
            <person name="Clum A."/>
            <person name="Culley D."/>
            <person name="Crous P.W."/>
            <person name="Fauchery L."/>
            <person name="Girlanda M."/>
            <person name="Hayes R."/>
            <person name="Keri Z."/>
            <person name="LaButti K."/>
            <person name="Lipzen A."/>
            <person name="Lombard V."/>
            <person name="Magnuson J."/>
            <person name="Maillard F."/>
            <person name="Morin E."/>
            <person name="Murat C."/>
            <person name="Nolan M."/>
            <person name="Ohm R."/>
            <person name="Pangilinan J."/>
            <person name="Pereira M."/>
            <person name="Perotto S."/>
            <person name="Peter M."/>
            <person name="Riley R."/>
            <person name="Sitrit Y."/>
            <person name="Stielow B."/>
            <person name="Szollosi G."/>
            <person name="Zifcakova L."/>
            <person name="Stursova M."/>
            <person name="Spatafora J.W."/>
            <person name="Tedersoo L."/>
            <person name="Vaario L.-M."/>
            <person name="Yamada A."/>
            <person name="Yan M."/>
            <person name="Wang P."/>
            <person name="Xu J."/>
            <person name="Bruns T."/>
            <person name="Baldrian P."/>
            <person name="Vilgalys R."/>
            <person name="Henrissat B."/>
            <person name="Grigoriev I.V."/>
            <person name="Hibbett D."/>
            <person name="Nagy L.G."/>
            <person name="Martin F.M."/>
        </authorList>
    </citation>
    <scope>NUCLEOTIDE SEQUENCE</scope>
    <source>
        <strain evidence="9">Prilba</strain>
    </source>
</reference>
<sequence length="182" mass="19357">MSSVVGHVKDAAHAAHAHVAALLSHNQAKPGDKLPLNETVKETDATTPITLAPSGKNIFVGVPGAFTPTCHSQAPGYIEKYDEFKAKGINEIHIVCVNDVFVTKAWKEKLAPDGTPVRFIADDKALFVSKLGLVLDATPALGAPRSKRFVIIANDDIIETIIVEESAGELTVTEATVVLARL</sequence>
<feature type="active site" description="Cysteine sulfenic acid (-SOH) intermediate" evidence="6">
    <location>
        <position position="70"/>
    </location>
</feature>
<comment type="caution">
    <text evidence="9">The sequence shown here is derived from an EMBL/GenBank/DDBJ whole genome shotgun (WGS) entry which is preliminary data.</text>
</comment>
<organism evidence="9 10">
    <name type="scientific">Russula ochroleuca</name>
    <dbReference type="NCBI Taxonomy" id="152965"/>
    <lineage>
        <taxon>Eukaryota</taxon>
        <taxon>Fungi</taxon>
        <taxon>Dikarya</taxon>
        <taxon>Basidiomycota</taxon>
        <taxon>Agaricomycotina</taxon>
        <taxon>Agaricomycetes</taxon>
        <taxon>Russulales</taxon>
        <taxon>Russulaceae</taxon>
        <taxon>Russula</taxon>
    </lineage>
</organism>
<dbReference type="AlphaFoldDB" id="A0A9P5JWD0"/>
<dbReference type="GO" id="GO:0005777">
    <property type="term" value="C:peroxisome"/>
    <property type="evidence" value="ECO:0007669"/>
    <property type="project" value="TreeGrafter"/>
</dbReference>
<keyword evidence="5 7" id="KW-0676">Redox-active center</keyword>
<comment type="similarity">
    <text evidence="1 7">Belongs to the peroxiredoxin family. Prx5 subfamily.</text>
</comment>
<keyword evidence="4 7" id="KW-0560">Oxidoreductase</keyword>
<evidence type="ECO:0000313" key="10">
    <source>
        <dbReference type="Proteomes" id="UP000759537"/>
    </source>
</evidence>
<comment type="function">
    <text evidence="7">Thiol-specific peroxidase that catalyzes the reduction of hydrogen peroxide and organic hydroperoxides to water and alcohols, respectively. Plays a role in cell protection against oxidative stress by detoxifying peroxides.</text>
</comment>
<evidence type="ECO:0000256" key="6">
    <source>
        <dbReference type="PIRSR" id="PIRSR637944-1"/>
    </source>
</evidence>
<keyword evidence="3 7" id="KW-0049">Antioxidant</keyword>
<reference evidence="9" key="2">
    <citation type="journal article" date="2020" name="Nat. Commun.">
        <title>Large-scale genome sequencing of mycorrhizal fungi provides insights into the early evolution of symbiotic traits.</title>
        <authorList>
            <person name="Miyauchi S."/>
            <person name="Kiss E."/>
            <person name="Kuo A."/>
            <person name="Drula E."/>
            <person name="Kohler A."/>
            <person name="Sanchez-Garcia M."/>
            <person name="Morin E."/>
            <person name="Andreopoulos B."/>
            <person name="Barry K.W."/>
            <person name="Bonito G."/>
            <person name="Buee M."/>
            <person name="Carver A."/>
            <person name="Chen C."/>
            <person name="Cichocki N."/>
            <person name="Clum A."/>
            <person name="Culley D."/>
            <person name="Crous P.W."/>
            <person name="Fauchery L."/>
            <person name="Girlanda M."/>
            <person name="Hayes R.D."/>
            <person name="Keri Z."/>
            <person name="LaButti K."/>
            <person name="Lipzen A."/>
            <person name="Lombard V."/>
            <person name="Magnuson J."/>
            <person name="Maillard F."/>
            <person name="Murat C."/>
            <person name="Nolan M."/>
            <person name="Ohm R.A."/>
            <person name="Pangilinan J."/>
            <person name="Pereira M.F."/>
            <person name="Perotto S."/>
            <person name="Peter M."/>
            <person name="Pfister S."/>
            <person name="Riley R."/>
            <person name="Sitrit Y."/>
            <person name="Stielow J.B."/>
            <person name="Szollosi G."/>
            <person name="Zifcakova L."/>
            <person name="Stursova M."/>
            <person name="Spatafora J.W."/>
            <person name="Tedersoo L."/>
            <person name="Vaario L.M."/>
            <person name="Yamada A."/>
            <person name="Yan M."/>
            <person name="Wang P."/>
            <person name="Xu J."/>
            <person name="Bruns T."/>
            <person name="Baldrian P."/>
            <person name="Vilgalys R."/>
            <person name="Dunand C."/>
            <person name="Henrissat B."/>
            <person name="Grigoriev I.V."/>
            <person name="Hibbett D."/>
            <person name="Nagy L.G."/>
            <person name="Martin F.M."/>
        </authorList>
    </citation>
    <scope>NUCLEOTIDE SEQUENCE</scope>
    <source>
        <strain evidence="9">Prilba</strain>
    </source>
</reference>
<dbReference type="InterPro" id="IPR013766">
    <property type="entry name" value="Thioredoxin_domain"/>
</dbReference>
<dbReference type="SUPFAM" id="SSF52833">
    <property type="entry name" value="Thioredoxin-like"/>
    <property type="match status" value="1"/>
</dbReference>
<dbReference type="InterPro" id="IPR013740">
    <property type="entry name" value="Redoxin"/>
</dbReference>
<keyword evidence="10" id="KW-1185">Reference proteome</keyword>
<dbReference type="GO" id="GO:0034599">
    <property type="term" value="P:cellular response to oxidative stress"/>
    <property type="evidence" value="ECO:0007669"/>
    <property type="project" value="InterPro"/>
</dbReference>
<dbReference type="Gene3D" id="3.40.30.10">
    <property type="entry name" value="Glutaredoxin"/>
    <property type="match status" value="1"/>
</dbReference>
<feature type="domain" description="Thioredoxin" evidence="8">
    <location>
        <begin position="28"/>
        <end position="182"/>
    </location>
</feature>
<dbReference type="Proteomes" id="UP000759537">
    <property type="component" value="Unassembled WGS sequence"/>
</dbReference>
<evidence type="ECO:0000256" key="1">
    <source>
        <dbReference type="ARBA" id="ARBA00010505"/>
    </source>
</evidence>
<proteinExistence type="inferred from homology"/>
<dbReference type="CDD" id="cd03013">
    <property type="entry name" value="PRX5_like"/>
    <property type="match status" value="1"/>
</dbReference>
<name>A0A9P5JWD0_9AGAM</name>
<dbReference type="PANTHER" id="PTHR10430">
    <property type="entry name" value="PEROXIREDOXIN"/>
    <property type="match status" value="1"/>
</dbReference>
<evidence type="ECO:0000259" key="8">
    <source>
        <dbReference type="PROSITE" id="PS51352"/>
    </source>
</evidence>
<evidence type="ECO:0000256" key="7">
    <source>
        <dbReference type="RuleBase" id="RU366011"/>
    </source>
</evidence>
<evidence type="ECO:0000313" key="9">
    <source>
        <dbReference type="EMBL" id="KAF8466061.1"/>
    </source>
</evidence>
<dbReference type="GO" id="GO:0008379">
    <property type="term" value="F:thioredoxin peroxidase activity"/>
    <property type="evidence" value="ECO:0007669"/>
    <property type="project" value="InterPro"/>
</dbReference>
<evidence type="ECO:0000256" key="5">
    <source>
        <dbReference type="ARBA" id="ARBA00023284"/>
    </source>
</evidence>
<dbReference type="PROSITE" id="PS51352">
    <property type="entry name" value="THIOREDOXIN_2"/>
    <property type="match status" value="1"/>
</dbReference>
<evidence type="ECO:0000256" key="2">
    <source>
        <dbReference type="ARBA" id="ARBA00022559"/>
    </source>
</evidence>
<dbReference type="GO" id="GO:0005829">
    <property type="term" value="C:cytosol"/>
    <property type="evidence" value="ECO:0007669"/>
    <property type="project" value="TreeGrafter"/>
</dbReference>
<accession>A0A9P5JWD0</accession>
<dbReference type="PANTHER" id="PTHR10430:SF39">
    <property type="entry name" value="PEROXISOMAL MEMBRANE ASSOCIATED PROTEIN 20"/>
    <property type="match status" value="1"/>
</dbReference>
<dbReference type="InterPro" id="IPR036249">
    <property type="entry name" value="Thioredoxin-like_sf"/>
</dbReference>
<dbReference type="GO" id="GO:0005739">
    <property type="term" value="C:mitochondrion"/>
    <property type="evidence" value="ECO:0007669"/>
    <property type="project" value="TreeGrafter"/>
</dbReference>
<protein>
    <submittedName>
        <fullName evidence="9">Redoxin-domain-containing protein</fullName>
    </submittedName>
</protein>
<dbReference type="Pfam" id="PF08534">
    <property type="entry name" value="Redoxin"/>
    <property type="match status" value="1"/>
</dbReference>
<keyword evidence="2 7" id="KW-0575">Peroxidase</keyword>
<dbReference type="OrthoDB" id="1882547at2759"/>
<dbReference type="GO" id="GO:0042744">
    <property type="term" value="P:hydrogen peroxide catabolic process"/>
    <property type="evidence" value="ECO:0007669"/>
    <property type="project" value="TreeGrafter"/>
</dbReference>
<dbReference type="GO" id="GO:0045454">
    <property type="term" value="P:cell redox homeostasis"/>
    <property type="evidence" value="ECO:0007669"/>
    <property type="project" value="TreeGrafter"/>
</dbReference>
<gene>
    <name evidence="9" type="ORF">DFH94DRAFT_781576</name>
</gene>
<evidence type="ECO:0000256" key="3">
    <source>
        <dbReference type="ARBA" id="ARBA00022862"/>
    </source>
</evidence>
<evidence type="ECO:0000256" key="4">
    <source>
        <dbReference type="ARBA" id="ARBA00023002"/>
    </source>
</evidence>
<dbReference type="InterPro" id="IPR037944">
    <property type="entry name" value="PRX5-like"/>
</dbReference>
<dbReference type="EMBL" id="WHVB01000043">
    <property type="protein sequence ID" value="KAF8466061.1"/>
    <property type="molecule type" value="Genomic_DNA"/>
</dbReference>